<organism evidence="1 2">
    <name type="scientific">Catharanthus roseus</name>
    <name type="common">Madagascar periwinkle</name>
    <name type="synonym">Vinca rosea</name>
    <dbReference type="NCBI Taxonomy" id="4058"/>
    <lineage>
        <taxon>Eukaryota</taxon>
        <taxon>Viridiplantae</taxon>
        <taxon>Streptophyta</taxon>
        <taxon>Embryophyta</taxon>
        <taxon>Tracheophyta</taxon>
        <taxon>Spermatophyta</taxon>
        <taxon>Magnoliopsida</taxon>
        <taxon>eudicotyledons</taxon>
        <taxon>Gunneridae</taxon>
        <taxon>Pentapetalae</taxon>
        <taxon>asterids</taxon>
        <taxon>lamiids</taxon>
        <taxon>Gentianales</taxon>
        <taxon>Apocynaceae</taxon>
        <taxon>Rauvolfioideae</taxon>
        <taxon>Vinceae</taxon>
        <taxon>Catharanthinae</taxon>
        <taxon>Catharanthus</taxon>
    </lineage>
</organism>
<protein>
    <submittedName>
        <fullName evidence="1">Uncharacterized protein</fullName>
    </submittedName>
</protein>
<dbReference type="EMBL" id="CM044701">
    <property type="protein sequence ID" value="KAI5682613.1"/>
    <property type="molecule type" value="Genomic_DNA"/>
</dbReference>
<sequence length="105" mass="12432">MKKSRGPFYLNLVVWKGTLQTLREGWNKGNMSVQWIGTMKIMDIKHILKRILTTKLDKVVGIEMNEWEETFKKVMSTMKVLGIPTWMMDMRIGTMERKPMNLRRA</sequence>
<comment type="caution">
    <text evidence="1">The sequence shown here is derived from an EMBL/GenBank/DDBJ whole genome shotgun (WGS) entry which is preliminary data.</text>
</comment>
<gene>
    <name evidence="1" type="ORF">M9H77_03841</name>
</gene>
<accession>A0ACC0CCA8</accession>
<name>A0ACC0CCA8_CATRO</name>
<evidence type="ECO:0000313" key="1">
    <source>
        <dbReference type="EMBL" id="KAI5682613.1"/>
    </source>
</evidence>
<proteinExistence type="predicted"/>
<keyword evidence="2" id="KW-1185">Reference proteome</keyword>
<dbReference type="Proteomes" id="UP001060085">
    <property type="component" value="Linkage Group LG01"/>
</dbReference>
<evidence type="ECO:0000313" key="2">
    <source>
        <dbReference type="Proteomes" id="UP001060085"/>
    </source>
</evidence>
<reference evidence="2" key="1">
    <citation type="journal article" date="2023" name="Nat. Plants">
        <title>Single-cell RNA sequencing provides a high-resolution roadmap for understanding the multicellular compartmentation of specialized metabolism.</title>
        <authorList>
            <person name="Sun S."/>
            <person name="Shen X."/>
            <person name="Li Y."/>
            <person name="Li Y."/>
            <person name="Wang S."/>
            <person name="Li R."/>
            <person name="Zhang H."/>
            <person name="Shen G."/>
            <person name="Guo B."/>
            <person name="Wei J."/>
            <person name="Xu J."/>
            <person name="St-Pierre B."/>
            <person name="Chen S."/>
            <person name="Sun C."/>
        </authorList>
    </citation>
    <scope>NUCLEOTIDE SEQUENCE [LARGE SCALE GENOMIC DNA]</scope>
</reference>